<dbReference type="EMBL" id="PVXQ01000015">
    <property type="protein sequence ID" value="PRR82526.1"/>
    <property type="molecule type" value="Genomic_DNA"/>
</dbReference>
<dbReference type="GO" id="GO:0080120">
    <property type="term" value="P:CAAX-box protein maturation"/>
    <property type="evidence" value="ECO:0007669"/>
    <property type="project" value="UniProtKB-ARBA"/>
</dbReference>
<dbReference type="InterPro" id="IPR003675">
    <property type="entry name" value="Rce1/LyrA-like_dom"/>
</dbReference>
<dbReference type="InterPro" id="IPR042150">
    <property type="entry name" value="MmRce1-like"/>
</dbReference>
<evidence type="ECO:0000259" key="2">
    <source>
        <dbReference type="Pfam" id="PF02517"/>
    </source>
</evidence>
<feature type="transmembrane region" description="Helical" evidence="1">
    <location>
        <begin position="161"/>
        <end position="180"/>
    </location>
</feature>
<feature type="transmembrane region" description="Helical" evidence="1">
    <location>
        <begin position="93"/>
        <end position="115"/>
    </location>
</feature>
<sequence length="281" mass="32133">MNCDLIQGLFLRRYVKNVKKSSLVLYFLITFLLSWICWSTKIFKSLYFIKYIYGYGVVFPILVALVLTILLGGKGELKGLLKRFNPKGLNKKWYVLSIFSIMIISILSVMISFTVEGRHFSIIEVFSFENYIKSFPIFIIFATMEEVGWRGYALPKLEKSYSQIASSVILGVIWGMWHLPKLIAEGTKDLKSITIFMLTVVLFSIYISWIYSNTNGNILMAILSHAAINSAINSSYNGELGKIGYNTSSIIFLGLILIFLIILLNKGELTNRHENRLLERK</sequence>
<evidence type="ECO:0000256" key="1">
    <source>
        <dbReference type="SAM" id="Phobius"/>
    </source>
</evidence>
<protein>
    <submittedName>
        <fullName evidence="3">CAAX amino terminal protease self-immunity</fullName>
    </submittedName>
</protein>
<dbReference type="Pfam" id="PF02517">
    <property type="entry name" value="Rce1-like"/>
    <property type="match status" value="1"/>
</dbReference>
<dbReference type="PANTHER" id="PTHR35797:SF1">
    <property type="entry name" value="PROTEASE"/>
    <property type="match status" value="1"/>
</dbReference>
<gene>
    <name evidence="3" type="ORF">CLVI_16610</name>
</gene>
<evidence type="ECO:0000313" key="4">
    <source>
        <dbReference type="Proteomes" id="UP000239471"/>
    </source>
</evidence>
<keyword evidence="1" id="KW-0472">Membrane</keyword>
<organism evidence="3 4">
    <name type="scientific">Clostridium vincentii</name>
    <dbReference type="NCBI Taxonomy" id="52704"/>
    <lineage>
        <taxon>Bacteria</taxon>
        <taxon>Bacillati</taxon>
        <taxon>Bacillota</taxon>
        <taxon>Clostridia</taxon>
        <taxon>Eubacteriales</taxon>
        <taxon>Clostridiaceae</taxon>
        <taxon>Clostridium</taxon>
    </lineage>
</organism>
<feature type="transmembrane region" description="Helical" evidence="1">
    <location>
        <begin position="243"/>
        <end position="264"/>
    </location>
</feature>
<reference evidence="3 4" key="1">
    <citation type="submission" date="2018-03" db="EMBL/GenBank/DDBJ databases">
        <title>Genome sequence of Clostridium vincentii DSM 10228.</title>
        <authorList>
            <person name="Poehlein A."/>
            <person name="Daniel R."/>
        </authorList>
    </citation>
    <scope>NUCLEOTIDE SEQUENCE [LARGE SCALE GENOMIC DNA]</scope>
    <source>
        <strain evidence="3 4">DSM 10228</strain>
    </source>
</reference>
<dbReference type="GO" id="GO:0006508">
    <property type="term" value="P:proteolysis"/>
    <property type="evidence" value="ECO:0007669"/>
    <property type="project" value="UniProtKB-KW"/>
</dbReference>
<feature type="transmembrane region" description="Helical" evidence="1">
    <location>
        <begin position="52"/>
        <end position="73"/>
    </location>
</feature>
<proteinExistence type="predicted"/>
<name>A0A2T0BF40_9CLOT</name>
<feature type="domain" description="CAAX prenyl protease 2/Lysostaphin resistance protein A-like" evidence="2">
    <location>
        <begin position="135"/>
        <end position="230"/>
    </location>
</feature>
<dbReference type="GO" id="GO:0004175">
    <property type="term" value="F:endopeptidase activity"/>
    <property type="evidence" value="ECO:0007669"/>
    <property type="project" value="UniProtKB-ARBA"/>
</dbReference>
<keyword evidence="4" id="KW-1185">Reference proteome</keyword>
<keyword evidence="3" id="KW-0645">Protease</keyword>
<keyword evidence="3" id="KW-0378">Hydrolase</keyword>
<dbReference type="PANTHER" id="PTHR35797">
    <property type="entry name" value="PROTEASE-RELATED"/>
    <property type="match status" value="1"/>
</dbReference>
<feature type="transmembrane region" description="Helical" evidence="1">
    <location>
        <begin position="23"/>
        <end position="40"/>
    </location>
</feature>
<keyword evidence="1" id="KW-1133">Transmembrane helix</keyword>
<accession>A0A2T0BF40</accession>
<comment type="caution">
    <text evidence="3">The sequence shown here is derived from an EMBL/GenBank/DDBJ whole genome shotgun (WGS) entry which is preliminary data.</text>
</comment>
<dbReference type="Proteomes" id="UP000239471">
    <property type="component" value="Unassembled WGS sequence"/>
</dbReference>
<feature type="transmembrane region" description="Helical" evidence="1">
    <location>
        <begin position="192"/>
        <end position="211"/>
    </location>
</feature>
<keyword evidence="1" id="KW-0812">Transmembrane</keyword>
<dbReference type="AlphaFoldDB" id="A0A2T0BF40"/>
<evidence type="ECO:0000313" key="3">
    <source>
        <dbReference type="EMBL" id="PRR82526.1"/>
    </source>
</evidence>